<dbReference type="Gene3D" id="3.10.180.10">
    <property type="entry name" value="2,3-Dihydroxybiphenyl 1,2-Dioxygenase, domain 1"/>
    <property type="match status" value="2"/>
</dbReference>
<evidence type="ECO:0000313" key="2">
    <source>
        <dbReference type="EMBL" id="NYG37073.1"/>
    </source>
</evidence>
<evidence type="ECO:0000259" key="1">
    <source>
        <dbReference type="Pfam" id="PF18029"/>
    </source>
</evidence>
<dbReference type="Pfam" id="PF18029">
    <property type="entry name" value="Glyoxalase_6"/>
    <property type="match status" value="2"/>
</dbReference>
<keyword evidence="3" id="KW-1185">Reference proteome</keyword>
<dbReference type="PANTHER" id="PTHR35908">
    <property type="entry name" value="HYPOTHETICAL FUSION PROTEIN"/>
    <property type="match status" value="1"/>
</dbReference>
<dbReference type="InterPro" id="IPR029068">
    <property type="entry name" value="Glyas_Bleomycin-R_OHBP_Dase"/>
</dbReference>
<accession>A0A852X8J1</accession>
<feature type="domain" description="Glyoxalase-like" evidence="1">
    <location>
        <begin position="32"/>
        <end position="125"/>
    </location>
</feature>
<dbReference type="Proteomes" id="UP000592181">
    <property type="component" value="Unassembled WGS sequence"/>
</dbReference>
<reference evidence="2 3" key="1">
    <citation type="submission" date="2020-07" db="EMBL/GenBank/DDBJ databases">
        <title>Sequencing the genomes of 1000 actinobacteria strains.</title>
        <authorList>
            <person name="Klenk H.-P."/>
        </authorList>
    </citation>
    <scope>NUCLEOTIDE SEQUENCE [LARGE SCALE GENOMIC DNA]</scope>
    <source>
        <strain evidence="2 3">DSM 24723</strain>
    </source>
</reference>
<feature type="domain" description="Glyoxalase-like" evidence="1">
    <location>
        <begin position="148"/>
        <end position="253"/>
    </location>
</feature>
<dbReference type="AlphaFoldDB" id="A0A852X8J1"/>
<organism evidence="2 3">
    <name type="scientific">Janibacter alkaliphilus</name>
    <dbReference type="NCBI Taxonomy" id="1069963"/>
    <lineage>
        <taxon>Bacteria</taxon>
        <taxon>Bacillati</taxon>
        <taxon>Actinomycetota</taxon>
        <taxon>Actinomycetes</taxon>
        <taxon>Micrococcales</taxon>
        <taxon>Intrasporangiaceae</taxon>
        <taxon>Janibacter</taxon>
    </lineage>
</organism>
<dbReference type="InterPro" id="IPR041581">
    <property type="entry name" value="Glyoxalase_6"/>
</dbReference>
<proteinExistence type="predicted"/>
<dbReference type="RefSeq" id="WP_246313368.1">
    <property type="nucleotide sequence ID" value="NZ_JACBZX010000001.1"/>
</dbReference>
<protein>
    <recommendedName>
        <fullName evidence="1">Glyoxalase-like domain-containing protein</fullName>
    </recommendedName>
</protein>
<gene>
    <name evidence="2" type="ORF">BJY28_001542</name>
</gene>
<sequence>MSDVCLADDMVDVRWIWLFLHHEVGEDGYRSARADAAWAFWAQQTGQQPSPARGTKGEFTTLVPAEGDGWIKLQRTGSGDGIHLDLVVEDVDAAAEEAVGLGATLVDRYARVRVLRSPGGFVFCFTDWDAEGRPSLQLRTGDELVDQACLDIPAPRYADEIAFWSTLTGWEAVQSTRAEFRALRRPESLPVRVLLQRLEDAAVDEPVTGHVDVACDDRAAATPRWEDAGADVVAQEAFWTVLRDPAGVPFCLTDRDPQTGLLPGPG</sequence>
<name>A0A852X8J1_9MICO</name>
<evidence type="ECO:0000313" key="3">
    <source>
        <dbReference type="Proteomes" id="UP000592181"/>
    </source>
</evidence>
<dbReference type="PANTHER" id="PTHR35908:SF1">
    <property type="entry name" value="CONSERVED PROTEIN"/>
    <property type="match status" value="1"/>
</dbReference>
<dbReference type="SUPFAM" id="SSF54593">
    <property type="entry name" value="Glyoxalase/Bleomycin resistance protein/Dihydroxybiphenyl dioxygenase"/>
    <property type="match status" value="2"/>
</dbReference>
<comment type="caution">
    <text evidence="2">The sequence shown here is derived from an EMBL/GenBank/DDBJ whole genome shotgun (WGS) entry which is preliminary data.</text>
</comment>
<dbReference type="EMBL" id="JACBZX010000001">
    <property type="protein sequence ID" value="NYG37073.1"/>
    <property type="molecule type" value="Genomic_DNA"/>
</dbReference>